<dbReference type="InterPro" id="IPR002035">
    <property type="entry name" value="VWF_A"/>
</dbReference>
<dbReference type="WBParaSite" id="PSAMB.scaffold1621size29318.g14129.t1">
    <property type="protein sequence ID" value="PSAMB.scaffold1621size29318.g14129.t1"/>
    <property type="gene ID" value="PSAMB.scaffold1621size29318.g14129"/>
</dbReference>
<dbReference type="InterPro" id="IPR045814">
    <property type="entry name" value="IntS14_b-barrel"/>
</dbReference>
<evidence type="ECO:0000256" key="1">
    <source>
        <dbReference type="ARBA" id="ARBA00004123"/>
    </source>
</evidence>
<evidence type="ECO:0000259" key="5">
    <source>
        <dbReference type="Pfam" id="PF13519"/>
    </source>
</evidence>
<organism evidence="8 9">
    <name type="scientific">Plectus sambesii</name>
    <dbReference type="NCBI Taxonomy" id="2011161"/>
    <lineage>
        <taxon>Eukaryota</taxon>
        <taxon>Metazoa</taxon>
        <taxon>Ecdysozoa</taxon>
        <taxon>Nematoda</taxon>
        <taxon>Chromadorea</taxon>
        <taxon>Plectida</taxon>
        <taxon>Plectina</taxon>
        <taxon>Plectoidea</taxon>
        <taxon>Plectidae</taxon>
        <taxon>Plectus</taxon>
    </lineage>
</organism>
<feature type="domain" description="VWFA" evidence="5">
    <location>
        <begin position="3"/>
        <end position="117"/>
    </location>
</feature>
<dbReference type="PANTHER" id="PTHR13532:SF3">
    <property type="entry name" value="INTEGRATOR COMPLEX SUBUNIT 14"/>
    <property type="match status" value="1"/>
</dbReference>
<dbReference type="InterPro" id="IPR046471">
    <property type="entry name" value="IntS14_C"/>
</dbReference>
<keyword evidence="8" id="KW-1185">Reference proteome</keyword>
<evidence type="ECO:0000259" key="7">
    <source>
        <dbReference type="Pfam" id="PF20504"/>
    </source>
</evidence>
<dbReference type="PANTHER" id="PTHR13532">
    <property type="match status" value="1"/>
</dbReference>
<dbReference type="SUPFAM" id="SSF53300">
    <property type="entry name" value="vWA-like"/>
    <property type="match status" value="1"/>
</dbReference>
<name>A0A914VA36_9BILA</name>
<comment type="subcellular location">
    <subcellularLocation>
        <location evidence="1">Nucleus</location>
    </subcellularLocation>
</comment>
<dbReference type="InterPro" id="IPR039841">
    <property type="entry name" value="INTS14"/>
</dbReference>
<dbReference type="GO" id="GO:0034472">
    <property type="term" value="P:snRNA 3'-end processing"/>
    <property type="evidence" value="ECO:0007669"/>
    <property type="project" value="TreeGrafter"/>
</dbReference>
<evidence type="ECO:0000256" key="3">
    <source>
        <dbReference type="ARBA" id="ARBA00023242"/>
    </source>
</evidence>
<sequence length="451" mass="48867">MPTLVALDVSLSMGAPVAGTDPTTTRKSLAIAALTHFLQVLADSSNKHEQFALATFSREATLLHPFGRDAAGIVSSLIQLETSSKTSVAPILRLAAEQCGRGWANGSECRVIIVTDGCGSLLDPIDDITLPLPGRTVLHAVFLCGRSAASTERHRQFVELLTRNNGAQGPTEPVYLSSDTPTCAVETFGELIRKYYAPAYSLLRCGFLTTSVQLCPAPRAPDGSDIAHEIDIVGFIKPSEISNAPVATRHLVLPLAKGTDEDSAPNLCVLLHGSIKVEGMAAICRIGENWYGALYHMPDSKRSNLTLNCFHQSNDSVPWLGKLNQLTVRPFTGEAQGKDAVFPVGGGRFKPSYAANPTWWVEPYGLQSDVQKVLRYVKKLPDRQAVFYQELNRVCQQALALGFIELLQKMAEMFEKEAALPTSSADVKKHCAHVAVKLKETPQYGEAIDAP</sequence>
<dbReference type="AlphaFoldDB" id="A0A914VA36"/>
<protein>
    <recommendedName>
        <fullName evidence="2">Integrator complex subunit 14</fullName>
    </recommendedName>
</protein>
<feature type="domain" description="Integrator complex subunit 14 C-terminal" evidence="7">
    <location>
        <begin position="359"/>
        <end position="439"/>
    </location>
</feature>
<evidence type="ECO:0000259" key="6">
    <source>
        <dbReference type="Pfam" id="PF19435"/>
    </source>
</evidence>
<dbReference type="GO" id="GO:0032039">
    <property type="term" value="C:integrator complex"/>
    <property type="evidence" value="ECO:0007669"/>
    <property type="project" value="InterPro"/>
</dbReference>
<evidence type="ECO:0000256" key="4">
    <source>
        <dbReference type="ARBA" id="ARBA00061449"/>
    </source>
</evidence>
<evidence type="ECO:0000313" key="9">
    <source>
        <dbReference type="WBParaSite" id="PSAMB.scaffold1621size29318.g14129.t1"/>
    </source>
</evidence>
<dbReference type="Proteomes" id="UP000887566">
    <property type="component" value="Unplaced"/>
</dbReference>
<dbReference type="Pfam" id="PF20504">
    <property type="entry name" value="IntS14_C"/>
    <property type="match status" value="1"/>
</dbReference>
<dbReference type="Pfam" id="PF19435">
    <property type="entry name" value="IntS14_b-barrel"/>
    <property type="match status" value="1"/>
</dbReference>
<evidence type="ECO:0000256" key="2">
    <source>
        <dbReference type="ARBA" id="ARBA00016816"/>
    </source>
</evidence>
<comment type="similarity">
    <text evidence="4">Belongs to the Integrator subunit 14 family.</text>
</comment>
<keyword evidence="3" id="KW-0539">Nucleus</keyword>
<dbReference type="InterPro" id="IPR036465">
    <property type="entry name" value="vWFA_dom_sf"/>
</dbReference>
<proteinExistence type="inferred from homology"/>
<dbReference type="CDD" id="cd00198">
    <property type="entry name" value="vWFA"/>
    <property type="match status" value="1"/>
</dbReference>
<evidence type="ECO:0000313" key="8">
    <source>
        <dbReference type="Proteomes" id="UP000887566"/>
    </source>
</evidence>
<accession>A0A914VA36</accession>
<dbReference type="Pfam" id="PF13519">
    <property type="entry name" value="VWA_2"/>
    <property type="match status" value="1"/>
</dbReference>
<reference evidence="9" key="1">
    <citation type="submission" date="2022-11" db="UniProtKB">
        <authorList>
            <consortium name="WormBaseParasite"/>
        </authorList>
    </citation>
    <scope>IDENTIFICATION</scope>
</reference>
<dbReference type="Gene3D" id="3.40.50.410">
    <property type="entry name" value="von Willebrand factor, type A domain"/>
    <property type="match status" value="1"/>
</dbReference>
<feature type="domain" description="Integrator complex subunit 14 beta-barrel" evidence="6">
    <location>
        <begin position="258"/>
        <end position="311"/>
    </location>
</feature>